<reference evidence="2 3" key="1">
    <citation type="journal article" date="2016" name="Nat. Commun.">
        <title>Thousands of microbial genomes shed light on interconnected biogeochemical processes in an aquifer system.</title>
        <authorList>
            <person name="Anantharaman K."/>
            <person name="Brown C.T."/>
            <person name="Hug L.A."/>
            <person name="Sharon I."/>
            <person name="Castelle C.J."/>
            <person name="Probst A.J."/>
            <person name="Thomas B.C."/>
            <person name="Singh A."/>
            <person name="Wilkins M.J."/>
            <person name="Karaoz U."/>
            <person name="Brodie E.L."/>
            <person name="Williams K.H."/>
            <person name="Hubbard S.S."/>
            <person name="Banfield J.F."/>
        </authorList>
    </citation>
    <scope>NUCLEOTIDE SEQUENCE [LARGE SCALE GENOMIC DNA]</scope>
</reference>
<dbReference type="PANTHER" id="PTHR43000">
    <property type="entry name" value="DTDP-D-GLUCOSE 4,6-DEHYDRATASE-RELATED"/>
    <property type="match status" value="1"/>
</dbReference>
<evidence type="ECO:0000259" key="1">
    <source>
        <dbReference type="Pfam" id="PF16363"/>
    </source>
</evidence>
<dbReference type="Pfam" id="PF16363">
    <property type="entry name" value="GDP_Man_Dehyd"/>
    <property type="match status" value="1"/>
</dbReference>
<feature type="domain" description="NAD(P)-binding" evidence="1">
    <location>
        <begin position="22"/>
        <end position="258"/>
    </location>
</feature>
<name>A0A1G2L642_9BACT</name>
<dbReference type="InterPro" id="IPR036291">
    <property type="entry name" value="NAD(P)-bd_dom_sf"/>
</dbReference>
<proteinExistence type="predicted"/>
<organism evidence="2 3">
    <name type="scientific">Candidatus Sungbacteria bacterium RIFCSPLOWO2_01_FULL_47_10</name>
    <dbReference type="NCBI Taxonomy" id="1802276"/>
    <lineage>
        <taxon>Bacteria</taxon>
        <taxon>Candidatus Sungiibacteriota</taxon>
    </lineage>
</organism>
<dbReference type="Gene3D" id="3.90.25.10">
    <property type="entry name" value="UDP-galactose 4-epimerase, domain 1"/>
    <property type="match status" value="1"/>
</dbReference>
<dbReference type="SUPFAM" id="SSF51735">
    <property type="entry name" value="NAD(P)-binding Rossmann-fold domains"/>
    <property type="match status" value="1"/>
</dbReference>
<evidence type="ECO:0000313" key="3">
    <source>
        <dbReference type="Proteomes" id="UP000177982"/>
    </source>
</evidence>
<evidence type="ECO:0000313" key="2">
    <source>
        <dbReference type="EMBL" id="OHA06209.1"/>
    </source>
</evidence>
<comment type="caution">
    <text evidence="2">The sequence shown here is derived from an EMBL/GenBank/DDBJ whole genome shotgun (WGS) entry which is preliminary data.</text>
</comment>
<dbReference type="Proteomes" id="UP000177982">
    <property type="component" value="Unassembled WGS sequence"/>
</dbReference>
<dbReference type="AlphaFoldDB" id="A0A1G2L642"/>
<sequence>MKTQAIAELLTGSRNLKNKRFLVTGGAGFIGSNLVRHIIDEIPGSRVTVVDNLSYAGNLHNLDGVPKSRMKFVRADINDTPLMKKLFKVTDYVMHLAAESHVDRSIHQSSLIFLNANVLGTHSLLEALRASPNVRLFLHVSTDEVFGTLPLASKAKFNERSAYLPNSPYAASKAAGDMVVRSFYQTWKLPIIIAHPVNNYGPRQLPEKMIPFFTMRAMNDLPLPLYGHGGHIRSWLHVNDCSRALLAILQKGRRANHTASPRTKTRRTIQLP</sequence>
<protein>
    <recommendedName>
        <fullName evidence="1">NAD(P)-binding domain-containing protein</fullName>
    </recommendedName>
</protein>
<dbReference type="Gene3D" id="3.40.50.720">
    <property type="entry name" value="NAD(P)-binding Rossmann-like Domain"/>
    <property type="match status" value="1"/>
</dbReference>
<accession>A0A1G2L642</accession>
<gene>
    <name evidence="2" type="ORF">A2934_05725</name>
</gene>
<dbReference type="InterPro" id="IPR016040">
    <property type="entry name" value="NAD(P)-bd_dom"/>
</dbReference>
<dbReference type="EMBL" id="MHQO01000036">
    <property type="protein sequence ID" value="OHA06209.1"/>
    <property type="molecule type" value="Genomic_DNA"/>
</dbReference>